<reference evidence="2 3" key="1">
    <citation type="submission" date="2022-07" db="EMBL/GenBank/DDBJ databases">
        <title>Genome-wide signatures of adaptation to extreme environments.</title>
        <authorList>
            <person name="Cho C.H."/>
            <person name="Yoon H.S."/>
        </authorList>
    </citation>
    <scope>NUCLEOTIDE SEQUENCE [LARGE SCALE GENOMIC DNA]</scope>
    <source>
        <strain evidence="2 3">DBV 063 E5</strain>
    </source>
</reference>
<dbReference type="AlphaFoldDB" id="A0AAV9IX42"/>
<feature type="compositionally biased region" description="Polar residues" evidence="1">
    <location>
        <begin position="223"/>
        <end position="235"/>
    </location>
</feature>
<evidence type="ECO:0000313" key="2">
    <source>
        <dbReference type="EMBL" id="KAK4536721.1"/>
    </source>
</evidence>
<dbReference type="EMBL" id="JANCYW010000009">
    <property type="protein sequence ID" value="KAK4536721.1"/>
    <property type="molecule type" value="Genomic_DNA"/>
</dbReference>
<comment type="caution">
    <text evidence="2">The sequence shown here is derived from an EMBL/GenBank/DDBJ whole genome shotgun (WGS) entry which is preliminary data.</text>
</comment>
<feature type="region of interest" description="Disordered" evidence="1">
    <location>
        <begin position="377"/>
        <end position="417"/>
    </location>
</feature>
<evidence type="ECO:0000313" key="3">
    <source>
        <dbReference type="Proteomes" id="UP001301350"/>
    </source>
</evidence>
<sequence>MNTTESEHFEEDELGPGELVVLELPDGSAVMTAVDETEPDGRQYVLSAGAVTGRGRSIAAARGGVWSTPLAASLFVLGAGRELRSPVAGGRVMGLLVQDQVLSPEGGEVLFGDVRCASQRQLLRSSSVGKSSALSTGALAAEVLEVARAAARAERVRDEARAWQRRAAYFESACREVAKRAAAVSVRTALSTSPSKLIAHQKRRALQIALRELRWRALPATPPLTNDSEANVSSTSKERSWSHSSQDTSTLSAASFSDDNEPYYTGQPLVLVDAEERGRDAPLGSEVGVVCWHINDKFGRFRPISDAAAVWQSPVYTPVADDVGKIVRGEHRECSADEPNTSGASTRPGRLVRYAHTRPIRLAPDVEREVNFRLSLIPERSPHGLRSGPQTTRAPGQKRGTAAAPPPPTESASSAAPLNGAHADVCRPLSWPGVLIITEAMRAQAAAWQVWQDRTDEVTLVFREGERVEEQRLQAASRHERDVIVSCLRAYADRMRASAARTKVSR</sequence>
<accession>A0AAV9IX42</accession>
<proteinExistence type="predicted"/>
<organism evidence="2 3">
    <name type="scientific">Cyanidium caldarium</name>
    <name type="common">Red alga</name>
    <dbReference type="NCBI Taxonomy" id="2771"/>
    <lineage>
        <taxon>Eukaryota</taxon>
        <taxon>Rhodophyta</taxon>
        <taxon>Bangiophyceae</taxon>
        <taxon>Cyanidiales</taxon>
        <taxon>Cyanidiaceae</taxon>
        <taxon>Cyanidium</taxon>
    </lineage>
</organism>
<keyword evidence="3" id="KW-1185">Reference proteome</keyword>
<feature type="region of interest" description="Disordered" evidence="1">
    <location>
        <begin position="221"/>
        <end position="259"/>
    </location>
</feature>
<gene>
    <name evidence="2" type="ORF">CDCA_CDCA09G2746</name>
</gene>
<evidence type="ECO:0000256" key="1">
    <source>
        <dbReference type="SAM" id="MobiDB-lite"/>
    </source>
</evidence>
<name>A0AAV9IX42_CYACA</name>
<protein>
    <submittedName>
        <fullName evidence="2">Uncharacterized protein</fullName>
    </submittedName>
</protein>
<dbReference type="Proteomes" id="UP001301350">
    <property type="component" value="Unassembled WGS sequence"/>
</dbReference>
<feature type="compositionally biased region" description="Polar residues" evidence="1">
    <location>
        <begin position="242"/>
        <end position="257"/>
    </location>
</feature>